<keyword evidence="3 5" id="KW-1133">Transmembrane helix</keyword>
<feature type="transmembrane region" description="Helical" evidence="5">
    <location>
        <begin position="122"/>
        <end position="145"/>
    </location>
</feature>
<evidence type="ECO:0000259" key="6">
    <source>
        <dbReference type="PROSITE" id="PS50262"/>
    </source>
</evidence>
<dbReference type="Proteomes" id="UP000267606">
    <property type="component" value="Unassembled WGS sequence"/>
</dbReference>
<proteinExistence type="predicted"/>
<feature type="transmembrane region" description="Helical" evidence="5">
    <location>
        <begin position="72"/>
        <end position="90"/>
    </location>
</feature>
<gene>
    <name evidence="7" type="ORF">OFLC_LOCUS8524</name>
</gene>
<feature type="transmembrane region" description="Helical" evidence="5">
    <location>
        <begin position="21"/>
        <end position="38"/>
    </location>
</feature>
<evidence type="ECO:0000313" key="9">
    <source>
        <dbReference type="WBParaSite" id="OFLC_0000852201-mRNA-1"/>
    </source>
</evidence>
<keyword evidence="2 5" id="KW-0812">Transmembrane</keyword>
<dbReference type="STRING" id="387005.A0A183HM11"/>
<reference evidence="7 8" key="2">
    <citation type="submission" date="2018-11" db="EMBL/GenBank/DDBJ databases">
        <authorList>
            <consortium name="Pathogen Informatics"/>
        </authorList>
    </citation>
    <scope>NUCLEOTIDE SEQUENCE [LARGE SCALE GENOMIC DNA]</scope>
</reference>
<dbReference type="GO" id="GO:0004930">
    <property type="term" value="F:G protein-coupled receptor activity"/>
    <property type="evidence" value="ECO:0007669"/>
    <property type="project" value="InterPro"/>
</dbReference>
<comment type="subcellular location">
    <subcellularLocation>
        <location evidence="1">Membrane</location>
    </subcellularLocation>
</comment>
<dbReference type="Gene3D" id="1.20.1070.10">
    <property type="entry name" value="Rhodopsin 7-helix transmembrane proteins"/>
    <property type="match status" value="1"/>
</dbReference>
<sequence length="226" mass="25924">MIIFYRRDLTNTDNILLQKDLLLALAICDCLFLITATIEVTPTSISPLITSSSFTFVYIHSSLYIRTLASTFYKSSVLLVVIFNLERYIYVCHPLRSHNLCSNHISLIIKNYRKKYYRLMDYFTLIAFNILPIVILCILNTRLIVTLRKITDRDLRISGSFTSDDDDDYVDDTMNNRRIIAATTATVMQSNNAIIENAALVTVNDTSAFVEQIKKPDLCVYQSFSK</sequence>
<accession>A0A183HM11</accession>
<dbReference type="InterPro" id="IPR000276">
    <property type="entry name" value="GPCR_Rhodpsn"/>
</dbReference>
<dbReference type="PROSITE" id="PS50262">
    <property type="entry name" value="G_PROTEIN_RECEP_F1_2"/>
    <property type="match status" value="1"/>
</dbReference>
<evidence type="ECO:0000256" key="3">
    <source>
        <dbReference type="ARBA" id="ARBA00022989"/>
    </source>
</evidence>
<evidence type="ECO:0000256" key="4">
    <source>
        <dbReference type="ARBA" id="ARBA00023136"/>
    </source>
</evidence>
<evidence type="ECO:0000313" key="8">
    <source>
        <dbReference type="Proteomes" id="UP000267606"/>
    </source>
</evidence>
<reference evidence="9" key="1">
    <citation type="submission" date="2016-06" db="UniProtKB">
        <authorList>
            <consortium name="WormBaseParasite"/>
        </authorList>
    </citation>
    <scope>IDENTIFICATION</scope>
</reference>
<dbReference type="PANTHER" id="PTHR46641:SF23">
    <property type="entry name" value="G-PROTEIN COUPLED RECEPTORS FAMILY 1 PROFILE DOMAIN-CONTAINING PROTEIN"/>
    <property type="match status" value="1"/>
</dbReference>
<dbReference type="InterPro" id="IPR052954">
    <property type="entry name" value="GPCR-Ligand_Int"/>
</dbReference>
<evidence type="ECO:0000256" key="5">
    <source>
        <dbReference type="SAM" id="Phobius"/>
    </source>
</evidence>
<evidence type="ECO:0000256" key="1">
    <source>
        <dbReference type="ARBA" id="ARBA00004370"/>
    </source>
</evidence>
<evidence type="ECO:0000256" key="2">
    <source>
        <dbReference type="ARBA" id="ARBA00022692"/>
    </source>
</evidence>
<evidence type="ECO:0000313" key="7">
    <source>
        <dbReference type="EMBL" id="VDO56100.1"/>
    </source>
</evidence>
<organism evidence="9">
    <name type="scientific">Onchocerca flexuosa</name>
    <dbReference type="NCBI Taxonomy" id="387005"/>
    <lineage>
        <taxon>Eukaryota</taxon>
        <taxon>Metazoa</taxon>
        <taxon>Ecdysozoa</taxon>
        <taxon>Nematoda</taxon>
        <taxon>Chromadorea</taxon>
        <taxon>Rhabditida</taxon>
        <taxon>Spirurina</taxon>
        <taxon>Spiruromorpha</taxon>
        <taxon>Filarioidea</taxon>
        <taxon>Onchocercidae</taxon>
        <taxon>Onchocerca</taxon>
    </lineage>
</organism>
<dbReference type="InterPro" id="IPR017452">
    <property type="entry name" value="GPCR_Rhodpsn_7TM"/>
</dbReference>
<dbReference type="PANTHER" id="PTHR46641">
    <property type="entry name" value="FMRFAMIDE RECEPTOR-RELATED"/>
    <property type="match status" value="1"/>
</dbReference>
<dbReference type="GO" id="GO:0016020">
    <property type="term" value="C:membrane"/>
    <property type="evidence" value="ECO:0007669"/>
    <property type="project" value="UniProtKB-SubCell"/>
</dbReference>
<dbReference type="WBParaSite" id="OFLC_0000852201-mRNA-1">
    <property type="protein sequence ID" value="OFLC_0000852201-mRNA-1"/>
    <property type="gene ID" value="OFLC_0000852201"/>
</dbReference>
<dbReference type="SUPFAM" id="SSF81321">
    <property type="entry name" value="Family A G protein-coupled receptor-like"/>
    <property type="match status" value="1"/>
</dbReference>
<dbReference type="PROSITE" id="PS00237">
    <property type="entry name" value="G_PROTEIN_RECEP_F1_1"/>
    <property type="match status" value="1"/>
</dbReference>
<feature type="domain" description="G-protein coupled receptors family 1 profile" evidence="6">
    <location>
        <begin position="1"/>
        <end position="109"/>
    </location>
</feature>
<protein>
    <submittedName>
        <fullName evidence="9">G_PROTEIN_RECEP_F1_2 domain-containing protein</fullName>
    </submittedName>
</protein>
<name>A0A183HM11_9BILA</name>
<keyword evidence="8" id="KW-1185">Reference proteome</keyword>
<keyword evidence="4 5" id="KW-0472">Membrane</keyword>
<dbReference type="AlphaFoldDB" id="A0A183HM11"/>
<dbReference type="EMBL" id="UZAJ01009714">
    <property type="protein sequence ID" value="VDO56100.1"/>
    <property type="molecule type" value="Genomic_DNA"/>
</dbReference>